<accession>A0A6N4ST55</accession>
<evidence type="ECO:0000313" key="2">
    <source>
        <dbReference type="EMBL" id="ABG59600.1"/>
    </source>
</evidence>
<name>A0A6N4ST55_CYTH3</name>
<dbReference type="Gene3D" id="3.40.50.1240">
    <property type="entry name" value="Phosphoglycerate mutase-like"/>
    <property type="match status" value="1"/>
</dbReference>
<dbReference type="CDD" id="cd07067">
    <property type="entry name" value="HP_PGM_like"/>
    <property type="match status" value="1"/>
</dbReference>
<keyword evidence="3" id="KW-1185">Reference proteome</keyword>
<feature type="binding site" evidence="1">
    <location>
        <position position="59"/>
    </location>
    <ligand>
        <name>substrate</name>
    </ligand>
</feature>
<gene>
    <name evidence="2" type="primary">sixA</name>
    <name evidence="2" type="ordered locus">CHU_2342</name>
</gene>
<dbReference type="EC" id="3.1.3.-" evidence="2"/>
<reference evidence="2 3" key="1">
    <citation type="journal article" date="2007" name="Appl. Environ. Microbiol.">
        <title>Genome sequence of the cellulolytic gliding bacterium Cytophaga hutchinsonii.</title>
        <authorList>
            <person name="Xie G."/>
            <person name="Bruce D.C."/>
            <person name="Challacombe J.F."/>
            <person name="Chertkov O."/>
            <person name="Detter J.C."/>
            <person name="Gilna P."/>
            <person name="Han C.S."/>
            <person name="Lucas S."/>
            <person name="Misra M."/>
            <person name="Myers G.L."/>
            <person name="Richardson P."/>
            <person name="Tapia R."/>
            <person name="Thayer N."/>
            <person name="Thompson L.S."/>
            <person name="Brettin T.S."/>
            <person name="Henrissat B."/>
            <person name="Wilson D.B."/>
            <person name="McBride M.J."/>
        </authorList>
    </citation>
    <scope>NUCLEOTIDE SEQUENCE [LARGE SCALE GENOMIC DNA]</scope>
    <source>
        <strain evidence="3">ATCC 33406 / DSM 1761 / CIP 103989 / NBRC 15051 / NCIMB 9469 / D465</strain>
    </source>
</reference>
<dbReference type="Pfam" id="PF00300">
    <property type="entry name" value="His_Phos_1"/>
    <property type="match status" value="1"/>
</dbReference>
<dbReference type="InterPro" id="IPR029033">
    <property type="entry name" value="His_PPase_superfam"/>
</dbReference>
<keyword evidence="2" id="KW-0378">Hydrolase</keyword>
<organism evidence="2 3">
    <name type="scientific">Cytophaga hutchinsonii (strain ATCC 33406 / DSM 1761 / CIP 103989 / NBRC 15051 / NCIMB 9469 / D465)</name>
    <dbReference type="NCBI Taxonomy" id="269798"/>
    <lineage>
        <taxon>Bacteria</taxon>
        <taxon>Pseudomonadati</taxon>
        <taxon>Bacteroidota</taxon>
        <taxon>Cytophagia</taxon>
        <taxon>Cytophagales</taxon>
        <taxon>Cytophagaceae</taxon>
        <taxon>Cytophaga</taxon>
    </lineage>
</organism>
<evidence type="ECO:0000256" key="1">
    <source>
        <dbReference type="PIRSR" id="PIRSR613078-2"/>
    </source>
</evidence>
<dbReference type="AlphaFoldDB" id="A0A6N4ST55"/>
<dbReference type="SUPFAM" id="SSF53254">
    <property type="entry name" value="Phosphoglycerate mutase-like"/>
    <property type="match status" value="1"/>
</dbReference>
<dbReference type="PANTHER" id="PTHR47623:SF1">
    <property type="entry name" value="OS09G0287300 PROTEIN"/>
    <property type="match status" value="1"/>
</dbReference>
<dbReference type="PANTHER" id="PTHR47623">
    <property type="entry name" value="OS09G0287300 PROTEIN"/>
    <property type="match status" value="1"/>
</dbReference>
<evidence type="ECO:0000313" key="3">
    <source>
        <dbReference type="Proteomes" id="UP000001822"/>
    </source>
</evidence>
<sequence length="175" mass="19680">MGKTLILIRHGKSDWSNNGEKDFDRPLNNRGNMDAPRMGGKLHDMGIMPDLIVSSPSLRTTLTAEYICEQIHYPFEKVDFQEDIYEASVRTLLKVVNELDEKNQTVIIVGHNPGFSYLAEYLSGTVVGNIPTCGIVELTFDLDTWSMVSQNTAKLKNFIYPKMFFGGGGEQVEQE</sequence>
<dbReference type="EMBL" id="CP000383">
    <property type="protein sequence ID" value="ABG59600.1"/>
    <property type="molecule type" value="Genomic_DNA"/>
</dbReference>
<dbReference type="InterPro" id="IPR013078">
    <property type="entry name" value="His_Pase_superF_clade-1"/>
</dbReference>
<dbReference type="KEGG" id="chu:CHU_2342"/>
<protein>
    <submittedName>
        <fullName evidence="2">Phosphohistidine phosphatase</fullName>
        <ecNumber evidence="2">3.1.3.-</ecNumber>
    </submittedName>
</protein>
<dbReference type="RefSeq" id="WP_011585714.1">
    <property type="nucleotide sequence ID" value="NC_008255.1"/>
</dbReference>
<dbReference type="Proteomes" id="UP000001822">
    <property type="component" value="Chromosome"/>
</dbReference>
<proteinExistence type="predicted"/>
<dbReference type="GO" id="GO:0016787">
    <property type="term" value="F:hydrolase activity"/>
    <property type="evidence" value="ECO:0007669"/>
    <property type="project" value="UniProtKB-KW"/>
</dbReference>
<dbReference type="OrthoDB" id="9810154at2"/>